<dbReference type="Pfam" id="PF13302">
    <property type="entry name" value="Acetyltransf_3"/>
    <property type="match status" value="2"/>
</dbReference>
<keyword evidence="2" id="KW-0808">Transferase</keyword>
<reference evidence="3" key="1">
    <citation type="journal article" date="2019" name="Int. J. Syst. Evol. Microbiol.">
        <title>The Global Catalogue of Microorganisms (GCM) 10K type strain sequencing project: providing services to taxonomists for standard genome sequencing and annotation.</title>
        <authorList>
            <consortium name="The Broad Institute Genomics Platform"/>
            <consortium name="The Broad Institute Genome Sequencing Center for Infectious Disease"/>
            <person name="Wu L."/>
            <person name="Ma J."/>
        </authorList>
    </citation>
    <scope>NUCLEOTIDE SEQUENCE [LARGE SCALE GENOMIC DNA]</scope>
    <source>
        <strain evidence="3">JCM 30346</strain>
    </source>
</reference>
<feature type="domain" description="N-acetyltransferase" evidence="1">
    <location>
        <begin position="12"/>
        <end position="167"/>
    </location>
</feature>
<evidence type="ECO:0000259" key="1">
    <source>
        <dbReference type="PROSITE" id="PS51186"/>
    </source>
</evidence>
<gene>
    <name evidence="2" type="ORF">ACFP1K_21755</name>
</gene>
<evidence type="ECO:0000313" key="3">
    <source>
        <dbReference type="Proteomes" id="UP001596137"/>
    </source>
</evidence>
<organism evidence="2 3">
    <name type="scientific">Sphaerisporangium aureirubrum</name>
    <dbReference type="NCBI Taxonomy" id="1544736"/>
    <lineage>
        <taxon>Bacteria</taxon>
        <taxon>Bacillati</taxon>
        <taxon>Actinomycetota</taxon>
        <taxon>Actinomycetes</taxon>
        <taxon>Streptosporangiales</taxon>
        <taxon>Streptosporangiaceae</taxon>
        <taxon>Sphaerisporangium</taxon>
    </lineage>
</organism>
<keyword evidence="2" id="KW-0012">Acyltransferase</keyword>
<dbReference type="InterPro" id="IPR051908">
    <property type="entry name" value="Ribosomal_N-acetyltransferase"/>
</dbReference>
<sequence length="366" mass="39357">MFPQEVIPAGRVVLRPLTDADADAIARGCADPEIARFVPGMPVPYTGAEARAFLAGVPGQWERGGLCLAVAGKADGEWLGTVSLKPPGPRGAVEIGYLVAPWARGRGAAAAAVRALTEWAFERGVYRVELVTDLDNTGSQRVAMSAGFRREGVQRGAAPARDGRYDDLTAFARLASDSGERQESYLPGLPGGFLSDGVVRLAPLVLADVDDYQALACDPDVLKYSVPGEPPDREDSVRRCRYTPTWWLSGERAELSIRDEATGGFAGHVQLMNVNPALGQAMIGYSLVSAYRGRGIMTRAVDLLADWCFTATAIHRLIAGTAVDNLASQHVLTRAGFTREALLKSLLPAPDGTRHDDYQWVRLRPT</sequence>
<accession>A0ABW1NM30</accession>
<dbReference type="RefSeq" id="WP_380756182.1">
    <property type="nucleotide sequence ID" value="NZ_JBHSRF010000033.1"/>
</dbReference>
<protein>
    <submittedName>
        <fullName evidence="2">GNAT family N-acetyltransferase</fullName>
        <ecNumber evidence="2">2.3.-.-</ecNumber>
    </submittedName>
</protein>
<keyword evidence="3" id="KW-1185">Reference proteome</keyword>
<dbReference type="InterPro" id="IPR016181">
    <property type="entry name" value="Acyl_CoA_acyltransferase"/>
</dbReference>
<dbReference type="InterPro" id="IPR000182">
    <property type="entry name" value="GNAT_dom"/>
</dbReference>
<dbReference type="SUPFAM" id="SSF55729">
    <property type="entry name" value="Acyl-CoA N-acyltransferases (Nat)"/>
    <property type="match status" value="2"/>
</dbReference>
<dbReference type="Proteomes" id="UP001596137">
    <property type="component" value="Unassembled WGS sequence"/>
</dbReference>
<dbReference type="PANTHER" id="PTHR43441">
    <property type="entry name" value="RIBOSOMAL-PROTEIN-SERINE ACETYLTRANSFERASE"/>
    <property type="match status" value="1"/>
</dbReference>
<proteinExistence type="predicted"/>
<dbReference type="EMBL" id="JBHSRF010000033">
    <property type="protein sequence ID" value="MFC6083807.1"/>
    <property type="molecule type" value="Genomic_DNA"/>
</dbReference>
<comment type="caution">
    <text evidence="2">The sequence shown here is derived from an EMBL/GenBank/DDBJ whole genome shotgun (WGS) entry which is preliminary data.</text>
</comment>
<name>A0ABW1NM30_9ACTN</name>
<dbReference type="Gene3D" id="3.40.630.30">
    <property type="match status" value="2"/>
</dbReference>
<evidence type="ECO:0000313" key="2">
    <source>
        <dbReference type="EMBL" id="MFC6083807.1"/>
    </source>
</evidence>
<dbReference type="EC" id="2.3.-.-" evidence="2"/>
<dbReference type="PANTHER" id="PTHR43441:SF10">
    <property type="entry name" value="ACETYLTRANSFERASE"/>
    <property type="match status" value="1"/>
</dbReference>
<dbReference type="GO" id="GO:0016746">
    <property type="term" value="F:acyltransferase activity"/>
    <property type="evidence" value="ECO:0007669"/>
    <property type="project" value="UniProtKB-KW"/>
</dbReference>
<dbReference type="PROSITE" id="PS51186">
    <property type="entry name" value="GNAT"/>
    <property type="match status" value="2"/>
</dbReference>
<feature type="domain" description="N-acetyltransferase" evidence="1">
    <location>
        <begin position="199"/>
        <end position="365"/>
    </location>
</feature>